<dbReference type="Pfam" id="PF04295">
    <property type="entry name" value="GD_AH_second"/>
    <property type="match status" value="1"/>
</dbReference>
<dbReference type="GO" id="GO:0016829">
    <property type="term" value="F:lyase activity"/>
    <property type="evidence" value="ECO:0007669"/>
    <property type="project" value="UniProtKB-KW"/>
</dbReference>
<proteinExistence type="inferred from homology"/>
<dbReference type="Pfam" id="PF20629">
    <property type="entry name" value="GD_AH_C"/>
    <property type="match status" value="1"/>
</dbReference>
<dbReference type="PANTHER" id="PTHR30536:SF5">
    <property type="entry name" value="ALTRONATE DEHYDRATASE"/>
    <property type="match status" value="1"/>
</dbReference>
<evidence type="ECO:0000313" key="6">
    <source>
        <dbReference type="Proteomes" id="UP000186914"/>
    </source>
</evidence>
<dbReference type="GO" id="GO:0019698">
    <property type="term" value="P:D-galacturonate catabolic process"/>
    <property type="evidence" value="ECO:0007669"/>
    <property type="project" value="TreeGrafter"/>
</dbReference>
<dbReference type="InterPro" id="IPR048332">
    <property type="entry name" value="GD_AH_C"/>
</dbReference>
<evidence type="ECO:0000259" key="4">
    <source>
        <dbReference type="Pfam" id="PF20629"/>
    </source>
</evidence>
<dbReference type="PANTHER" id="PTHR30536">
    <property type="entry name" value="ALTRONATE/GALACTARATE DEHYDRATASE"/>
    <property type="match status" value="1"/>
</dbReference>
<feature type="domain" description="D-galactarate/Altronate dehydratase C-terminal" evidence="4">
    <location>
        <begin position="145"/>
        <end position="383"/>
    </location>
</feature>
<accession>A0A1N7DHV0</accession>
<organism evidence="5 6">
    <name type="scientific">Haladaptatus litoreus</name>
    <dbReference type="NCBI Taxonomy" id="553468"/>
    <lineage>
        <taxon>Archaea</taxon>
        <taxon>Methanobacteriati</taxon>
        <taxon>Methanobacteriota</taxon>
        <taxon>Stenosarchaea group</taxon>
        <taxon>Halobacteria</taxon>
        <taxon>Halobacteriales</taxon>
        <taxon>Haladaptataceae</taxon>
        <taxon>Haladaptatus</taxon>
    </lineage>
</organism>
<dbReference type="EMBL" id="FTNO01000004">
    <property type="protein sequence ID" value="SIR75347.1"/>
    <property type="molecule type" value="Genomic_DNA"/>
</dbReference>
<dbReference type="OrthoDB" id="358791at2157"/>
<sequence>MCATFRGYRRSDGQIGVRNHVAIIPTSVAASPVARQIATESGTWARATPHQMGTAQPTPARRQTERVLAGVGRNPNVGTAVVLELGTEDIDAESLADRIATSGKPVETLSIQDCGGTKRTLDAGQKLIESLYESVSNARREEADMSELIFGAECGGSDATSGIAANPAVGNAADRLIAAGGTACFSETPEFIGAEHILAERCADEKTRERLLERVEAREGQAKLMGVDLRGAQPTPGNQEGGLTTIEEKSLGAIAKGGTTPIRGIVDYGEKLPSGNGLVLMDTPGYDVESVVAKVAGGAQIIAFTTGRGSTTGNPIAPVIKVTGNPSTWKKMRNNMDVNVSTIVNGEDIEAVGERVYETIKAVADGQRTEAERRQLQEFAINEIQPRELESAV</sequence>
<dbReference type="Proteomes" id="UP000186914">
    <property type="component" value="Unassembled WGS sequence"/>
</dbReference>
<protein>
    <submittedName>
        <fullName evidence="5">Altronate dehydratase large subunit</fullName>
    </submittedName>
</protein>
<keyword evidence="2" id="KW-0456">Lyase</keyword>
<evidence type="ECO:0000259" key="3">
    <source>
        <dbReference type="Pfam" id="PF04295"/>
    </source>
</evidence>
<feature type="domain" description="D-galactarate/Altronate dehydratase second" evidence="3">
    <location>
        <begin position="7"/>
        <end position="135"/>
    </location>
</feature>
<evidence type="ECO:0000256" key="1">
    <source>
        <dbReference type="ARBA" id="ARBA00010986"/>
    </source>
</evidence>
<dbReference type="InterPro" id="IPR052172">
    <property type="entry name" value="UxaA_altronate/galactarate_dh"/>
</dbReference>
<dbReference type="AlphaFoldDB" id="A0A1N7DHV0"/>
<gene>
    <name evidence="5" type="ORF">SAMN05421858_3629</name>
</gene>
<dbReference type="RefSeq" id="WP_076431493.1">
    <property type="nucleotide sequence ID" value="NZ_FTNO01000004.1"/>
</dbReference>
<keyword evidence="6" id="KW-1185">Reference proteome</keyword>
<evidence type="ECO:0000256" key="2">
    <source>
        <dbReference type="ARBA" id="ARBA00023239"/>
    </source>
</evidence>
<evidence type="ECO:0000313" key="5">
    <source>
        <dbReference type="EMBL" id="SIR75347.1"/>
    </source>
</evidence>
<reference evidence="6" key="1">
    <citation type="submission" date="2017-01" db="EMBL/GenBank/DDBJ databases">
        <authorList>
            <person name="Varghese N."/>
            <person name="Submissions S."/>
        </authorList>
    </citation>
    <scope>NUCLEOTIDE SEQUENCE [LARGE SCALE GENOMIC DNA]</scope>
    <source>
        <strain evidence="6">CGMCC 1.7737</strain>
    </source>
</reference>
<comment type="similarity">
    <text evidence="1">Belongs to the UxaA family.</text>
</comment>
<dbReference type="InterPro" id="IPR007392">
    <property type="entry name" value="GD_AH_second"/>
</dbReference>
<name>A0A1N7DHV0_9EURY</name>